<evidence type="ECO:0000256" key="1">
    <source>
        <dbReference type="SAM" id="MobiDB-lite"/>
    </source>
</evidence>
<dbReference type="Proteomes" id="UP000673691">
    <property type="component" value="Unassembled WGS sequence"/>
</dbReference>
<keyword evidence="3" id="KW-1185">Reference proteome</keyword>
<feature type="region of interest" description="Disordered" evidence="1">
    <location>
        <begin position="165"/>
        <end position="189"/>
    </location>
</feature>
<name>A0A8H8DFI3_9FUNG</name>
<gene>
    <name evidence="2" type="ORF">BJ554DRAFT_3855</name>
</gene>
<dbReference type="AlphaFoldDB" id="A0A8H8DFI3"/>
<protein>
    <submittedName>
        <fullName evidence="2">Uncharacterized protein</fullName>
    </submittedName>
</protein>
<reference evidence="2 3" key="1">
    <citation type="journal article" name="Sci. Rep.">
        <title>Genome-scale phylogenetic analyses confirm Olpidium as the closest living zoosporic fungus to the non-flagellated, terrestrial fungi.</title>
        <authorList>
            <person name="Chang Y."/>
            <person name="Rochon D."/>
            <person name="Sekimoto S."/>
            <person name="Wang Y."/>
            <person name="Chovatia M."/>
            <person name="Sandor L."/>
            <person name="Salamov A."/>
            <person name="Grigoriev I.V."/>
            <person name="Stajich J.E."/>
            <person name="Spatafora J.W."/>
        </authorList>
    </citation>
    <scope>NUCLEOTIDE SEQUENCE [LARGE SCALE GENOMIC DNA]</scope>
    <source>
        <strain evidence="2">S191</strain>
    </source>
</reference>
<dbReference type="EMBL" id="JAEFCI010011784">
    <property type="protein sequence ID" value="KAG5456413.1"/>
    <property type="molecule type" value="Genomic_DNA"/>
</dbReference>
<comment type="caution">
    <text evidence="2">The sequence shown here is derived from an EMBL/GenBank/DDBJ whole genome shotgun (WGS) entry which is preliminary data.</text>
</comment>
<sequence>MSVSSHGAHAWPSFSSPSSSICLARLLSTFRIGQPVRRLVVPESALDRRQRVYCRGLLPDRKSVRGELVHARRDVLEMPRLEADHHVVIEDLEVHDECRPEESAGRIREGYEYRAILMSGRSGCDTDQQRHHPEGHLNVEVARDSQLASDARESLEQARKYAEISHSAREEADSVEMILRQGGRREADR</sequence>
<proteinExistence type="predicted"/>
<evidence type="ECO:0000313" key="2">
    <source>
        <dbReference type="EMBL" id="KAG5456413.1"/>
    </source>
</evidence>
<evidence type="ECO:0000313" key="3">
    <source>
        <dbReference type="Proteomes" id="UP000673691"/>
    </source>
</evidence>
<accession>A0A8H8DFI3</accession>
<organism evidence="2 3">
    <name type="scientific">Olpidium bornovanus</name>
    <dbReference type="NCBI Taxonomy" id="278681"/>
    <lineage>
        <taxon>Eukaryota</taxon>
        <taxon>Fungi</taxon>
        <taxon>Fungi incertae sedis</taxon>
        <taxon>Olpidiomycota</taxon>
        <taxon>Olpidiomycotina</taxon>
        <taxon>Olpidiomycetes</taxon>
        <taxon>Olpidiales</taxon>
        <taxon>Olpidiaceae</taxon>
        <taxon>Olpidium</taxon>
    </lineage>
</organism>